<reference evidence="8 9" key="1">
    <citation type="submission" date="2024-07" db="EMBL/GenBank/DDBJ databases">
        <title>Description of Labrys sedimenti sp. nov., isolated from a diclofenac-degrading enrichment culture.</title>
        <authorList>
            <person name="Tancsics A."/>
            <person name="Csepanyi A."/>
        </authorList>
    </citation>
    <scope>NUCLEOTIDE SEQUENCE [LARGE SCALE GENOMIC DNA]</scope>
    <source>
        <strain evidence="8 9">LMG 23578</strain>
    </source>
</reference>
<dbReference type="SUPFAM" id="SSF51306">
    <property type="entry name" value="LexA/Signal peptidase"/>
    <property type="match status" value="1"/>
</dbReference>
<dbReference type="Proteomes" id="UP001555786">
    <property type="component" value="Unassembled WGS sequence"/>
</dbReference>
<evidence type="ECO:0000256" key="3">
    <source>
        <dbReference type="ARBA" id="ARBA00013208"/>
    </source>
</evidence>
<dbReference type="PRINTS" id="PR00727">
    <property type="entry name" value="LEADERPTASE"/>
</dbReference>
<comment type="subcellular location">
    <subcellularLocation>
        <location evidence="6">Membrane</location>
        <topology evidence="6">Single-pass type II membrane protein</topology>
    </subcellularLocation>
</comment>
<proteinExistence type="inferred from homology"/>
<comment type="similarity">
    <text evidence="2 6">Belongs to the peptidase S26 family.</text>
</comment>
<dbReference type="PANTHER" id="PTHR43390">
    <property type="entry name" value="SIGNAL PEPTIDASE I"/>
    <property type="match status" value="1"/>
</dbReference>
<evidence type="ECO:0000313" key="8">
    <source>
        <dbReference type="EMBL" id="MEW9308813.1"/>
    </source>
</evidence>
<dbReference type="Pfam" id="PF10502">
    <property type="entry name" value="Peptidase_S26"/>
    <property type="match status" value="1"/>
</dbReference>
<keyword evidence="9" id="KW-1185">Reference proteome</keyword>
<gene>
    <name evidence="8" type="primary">lepB</name>
    <name evidence="8" type="ORF">ABXS05_24900</name>
</gene>
<keyword evidence="5 6" id="KW-0378">Hydrolase</keyword>
<evidence type="ECO:0000256" key="5">
    <source>
        <dbReference type="ARBA" id="ARBA00022801"/>
    </source>
</evidence>
<dbReference type="RefSeq" id="WP_367625737.1">
    <property type="nucleotide sequence ID" value="NZ_JBFNQD010000010.1"/>
</dbReference>
<keyword evidence="6" id="KW-0645">Protease</keyword>
<evidence type="ECO:0000259" key="7">
    <source>
        <dbReference type="Pfam" id="PF10502"/>
    </source>
</evidence>
<sequence>MTDRTTPDGVLYRIRPRASRLGRLLLAGGALLLLASCRNFSVPSGSNIPTLLVGDIVMVLPFGEGPATGAPARGDMAVFRLPKERSSYFIKRVIGLPGDRIQMRNGRLFINGDMVRREPAGSYKTAVEFGSEKPVPKYREILANGRTYEVIEIQGDSGYYDNTDEYVVPASHCFVMGDNRDNSDDSRDLAAVGYIPLENFVGKPWRVLFSTAKAQMRLFKIIQ</sequence>
<evidence type="ECO:0000256" key="2">
    <source>
        <dbReference type="ARBA" id="ARBA00009370"/>
    </source>
</evidence>
<feature type="domain" description="Peptidase S26" evidence="7">
    <location>
        <begin position="30"/>
        <end position="203"/>
    </location>
</feature>
<dbReference type="EMBL" id="JBFNQD010000010">
    <property type="protein sequence ID" value="MEW9308813.1"/>
    <property type="molecule type" value="Genomic_DNA"/>
</dbReference>
<accession>A0ABV3PUI1</accession>
<dbReference type="Gene3D" id="2.10.109.10">
    <property type="entry name" value="Umud Fragment, subunit A"/>
    <property type="match status" value="1"/>
</dbReference>
<dbReference type="EC" id="3.4.21.89" evidence="3 6"/>
<dbReference type="InterPro" id="IPR019757">
    <property type="entry name" value="Pept_S26A_signal_pept_1_Lys-AS"/>
</dbReference>
<evidence type="ECO:0000256" key="4">
    <source>
        <dbReference type="ARBA" id="ARBA00019232"/>
    </source>
</evidence>
<dbReference type="PROSITE" id="PS00760">
    <property type="entry name" value="SPASE_I_2"/>
    <property type="match status" value="1"/>
</dbReference>
<dbReference type="NCBIfam" id="TIGR02227">
    <property type="entry name" value="sigpep_I_bact"/>
    <property type="match status" value="1"/>
</dbReference>
<dbReference type="InterPro" id="IPR000223">
    <property type="entry name" value="Pept_S26A_signal_pept_1"/>
</dbReference>
<dbReference type="InterPro" id="IPR019533">
    <property type="entry name" value="Peptidase_S26"/>
</dbReference>
<comment type="caution">
    <text evidence="8">The sequence shown here is derived from an EMBL/GenBank/DDBJ whole genome shotgun (WGS) entry which is preliminary data.</text>
</comment>
<dbReference type="GO" id="GO:0009003">
    <property type="term" value="F:signal peptidase activity"/>
    <property type="evidence" value="ECO:0007669"/>
    <property type="project" value="UniProtKB-EC"/>
</dbReference>
<evidence type="ECO:0000313" key="9">
    <source>
        <dbReference type="Proteomes" id="UP001555786"/>
    </source>
</evidence>
<evidence type="ECO:0000256" key="1">
    <source>
        <dbReference type="ARBA" id="ARBA00000677"/>
    </source>
</evidence>
<organism evidence="8 9">
    <name type="scientific">Labrys neptuniae</name>
    <dbReference type="NCBI Taxonomy" id="376174"/>
    <lineage>
        <taxon>Bacteria</taxon>
        <taxon>Pseudomonadati</taxon>
        <taxon>Pseudomonadota</taxon>
        <taxon>Alphaproteobacteria</taxon>
        <taxon>Hyphomicrobiales</taxon>
        <taxon>Xanthobacteraceae</taxon>
        <taxon>Labrys</taxon>
    </lineage>
</organism>
<dbReference type="CDD" id="cd06530">
    <property type="entry name" value="S26_SPase_I"/>
    <property type="match status" value="1"/>
</dbReference>
<comment type="catalytic activity">
    <reaction evidence="1 6">
        <text>Cleavage of hydrophobic, N-terminal signal or leader sequences from secreted and periplasmic proteins.</text>
        <dbReference type="EC" id="3.4.21.89"/>
    </reaction>
</comment>
<name>A0ABV3PUI1_9HYPH</name>
<dbReference type="InterPro" id="IPR036286">
    <property type="entry name" value="LexA/Signal_pep-like_sf"/>
</dbReference>
<evidence type="ECO:0000256" key="6">
    <source>
        <dbReference type="RuleBase" id="RU362042"/>
    </source>
</evidence>
<dbReference type="PANTHER" id="PTHR43390:SF1">
    <property type="entry name" value="CHLOROPLAST PROCESSING PEPTIDASE"/>
    <property type="match status" value="1"/>
</dbReference>
<protein>
    <recommendedName>
        <fullName evidence="4 6">Signal peptidase I</fullName>
        <ecNumber evidence="3 6">3.4.21.89</ecNumber>
    </recommendedName>
</protein>